<accession>A0A392W3I2</accession>
<evidence type="ECO:0000313" key="2">
    <source>
        <dbReference type="Proteomes" id="UP000265520"/>
    </source>
</evidence>
<dbReference type="AlphaFoldDB" id="A0A392W3I2"/>
<name>A0A392W3I2_9FABA</name>
<comment type="caution">
    <text evidence="1">The sequence shown here is derived from an EMBL/GenBank/DDBJ whole genome shotgun (WGS) entry which is preliminary data.</text>
</comment>
<organism evidence="1 2">
    <name type="scientific">Trifolium medium</name>
    <dbReference type="NCBI Taxonomy" id="97028"/>
    <lineage>
        <taxon>Eukaryota</taxon>
        <taxon>Viridiplantae</taxon>
        <taxon>Streptophyta</taxon>
        <taxon>Embryophyta</taxon>
        <taxon>Tracheophyta</taxon>
        <taxon>Spermatophyta</taxon>
        <taxon>Magnoliopsida</taxon>
        <taxon>eudicotyledons</taxon>
        <taxon>Gunneridae</taxon>
        <taxon>Pentapetalae</taxon>
        <taxon>rosids</taxon>
        <taxon>fabids</taxon>
        <taxon>Fabales</taxon>
        <taxon>Fabaceae</taxon>
        <taxon>Papilionoideae</taxon>
        <taxon>50 kb inversion clade</taxon>
        <taxon>NPAAA clade</taxon>
        <taxon>Hologalegina</taxon>
        <taxon>IRL clade</taxon>
        <taxon>Trifolieae</taxon>
        <taxon>Trifolium</taxon>
    </lineage>
</organism>
<reference evidence="1 2" key="1">
    <citation type="journal article" date="2018" name="Front. Plant Sci.">
        <title>Red Clover (Trifolium pratense) and Zigzag Clover (T. medium) - A Picture of Genomic Similarities and Differences.</title>
        <authorList>
            <person name="Dluhosova J."/>
            <person name="Istvanek J."/>
            <person name="Nedelnik J."/>
            <person name="Repkova J."/>
        </authorList>
    </citation>
    <scope>NUCLEOTIDE SEQUENCE [LARGE SCALE GENOMIC DNA]</scope>
    <source>
        <strain evidence="2">cv. 10/8</strain>
        <tissue evidence="1">Leaf</tissue>
    </source>
</reference>
<sequence>VVEPDAAAVGEQGVVVGLDSPSCSSFG</sequence>
<feature type="non-terminal residue" evidence="1">
    <location>
        <position position="1"/>
    </location>
</feature>
<keyword evidence="2" id="KW-1185">Reference proteome</keyword>
<proteinExistence type="predicted"/>
<protein>
    <submittedName>
        <fullName evidence="1">Uncharacterized protein</fullName>
    </submittedName>
</protein>
<dbReference type="EMBL" id="LXQA011337840">
    <property type="protein sequence ID" value="MCI93761.1"/>
    <property type="molecule type" value="Genomic_DNA"/>
</dbReference>
<dbReference type="Proteomes" id="UP000265520">
    <property type="component" value="Unassembled WGS sequence"/>
</dbReference>
<evidence type="ECO:0000313" key="1">
    <source>
        <dbReference type="EMBL" id="MCI93761.1"/>
    </source>
</evidence>